<feature type="region of interest" description="Disordered" evidence="1">
    <location>
        <begin position="155"/>
        <end position="202"/>
    </location>
</feature>
<feature type="region of interest" description="Disordered" evidence="1">
    <location>
        <begin position="65"/>
        <end position="90"/>
    </location>
</feature>
<sequence>MRTASSGGRPHARGMRRSGVAWRFSRDAFAYRCGGSTGWLDCGAGRLPVSRLTARTGAARASTKTRASVGGGARSVKAERAAGPGSGWPARVAGSRARRFARGNRCAIVCAAFGARMRIPRVQLNGKQEADHRPACAVPATVRRPRDALPRARAHAAHGATALQPGGKAAAWQAASPDTGRRKGRARRSPNARSAGDGWGAHSARVRAGFARSVMLDLSAGRRRAARLPCSTVTTRCMPCRAR</sequence>
<organism evidence="2 3">
    <name type="scientific">Burkholderia lata (strain ATCC 17760 / DSM 23089 / LMG 22485 / NCIMB 9086 / R18194 / 383)</name>
    <dbReference type="NCBI Taxonomy" id="482957"/>
    <lineage>
        <taxon>Bacteria</taxon>
        <taxon>Pseudomonadati</taxon>
        <taxon>Pseudomonadota</taxon>
        <taxon>Betaproteobacteria</taxon>
        <taxon>Burkholderiales</taxon>
        <taxon>Burkholderiaceae</taxon>
        <taxon>Burkholderia</taxon>
        <taxon>Burkholderia cepacia complex</taxon>
    </lineage>
</organism>
<dbReference type="Proteomes" id="UP000494170">
    <property type="component" value="Unassembled WGS sequence"/>
</dbReference>
<reference evidence="2 3" key="1">
    <citation type="submission" date="2019-09" db="EMBL/GenBank/DDBJ databases">
        <authorList>
            <person name="Depoorter E."/>
        </authorList>
    </citation>
    <scope>NUCLEOTIDE SEQUENCE [LARGE SCALE GENOMIC DNA]</scope>
    <source>
        <strain evidence="2">LMG 6863</strain>
    </source>
</reference>
<dbReference type="AlphaFoldDB" id="A0A6P2SFT3"/>
<accession>A0A6P2SFT3</accession>
<name>A0A6P2SFT3_BURL3</name>
<evidence type="ECO:0000256" key="1">
    <source>
        <dbReference type="SAM" id="MobiDB-lite"/>
    </source>
</evidence>
<protein>
    <submittedName>
        <fullName evidence="2">Uncharacterized protein</fullName>
    </submittedName>
</protein>
<evidence type="ECO:0000313" key="2">
    <source>
        <dbReference type="EMBL" id="VWC42676.1"/>
    </source>
</evidence>
<proteinExistence type="predicted"/>
<evidence type="ECO:0000313" key="3">
    <source>
        <dbReference type="Proteomes" id="UP000494170"/>
    </source>
</evidence>
<gene>
    <name evidence="2" type="ORF">BLA6863_07164</name>
</gene>
<dbReference type="EMBL" id="CABVPY010000084">
    <property type="protein sequence ID" value="VWC42676.1"/>
    <property type="molecule type" value="Genomic_DNA"/>
</dbReference>